<dbReference type="InterPro" id="IPR010178">
    <property type="entry name" value="Lit"/>
</dbReference>
<dbReference type="STRING" id="84135.GCA_001052115_00455"/>
<evidence type="ECO:0000313" key="2">
    <source>
        <dbReference type="EMBL" id="PMC52863.1"/>
    </source>
</evidence>
<keyword evidence="1" id="KW-0812">Transmembrane</keyword>
<sequence length="218" mass="25688">MKKFFTTFLIIIQCFSLFISSILAVIFYVCFDLNFYKDFYQKENLASSIGTSSDNLINNTQNLLNYLNKKEQLNTDWFSEKDILHMVDVQNLYTFSHNIMIYCFITFILSTIIIILILRGKSLLYITKIFNKVLLLFIVLIGGLSTIIAYNFNSFWIKFHTTLFLNDLWLLSPNESNLIKMVPEEFFINLITKIIIYILILFILLFTSNIVIRKKLTK</sequence>
<dbReference type="Proteomes" id="UP000235670">
    <property type="component" value="Unassembled WGS sequence"/>
</dbReference>
<proteinExistence type="predicted"/>
<dbReference type="RefSeq" id="WP_102189551.1">
    <property type="nucleotide sequence ID" value="NZ_PNGT01000002.1"/>
</dbReference>
<dbReference type="OrthoDB" id="9813051at2"/>
<feature type="transmembrane region" description="Helical" evidence="1">
    <location>
        <begin position="130"/>
        <end position="152"/>
    </location>
</feature>
<evidence type="ECO:0000313" key="3">
    <source>
        <dbReference type="Proteomes" id="UP000235670"/>
    </source>
</evidence>
<dbReference type="Pfam" id="PF07314">
    <property type="entry name" value="Lit"/>
    <property type="match status" value="1"/>
</dbReference>
<name>A0A2N6SG23_9BACL</name>
<gene>
    <name evidence="2" type="ORF">CJ218_02925</name>
</gene>
<comment type="caution">
    <text evidence="2">The sequence shown here is derived from an EMBL/GenBank/DDBJ whole genome shotgun (WGS) entry which is preliminary data.</text>
</comment>
<keyword evidence="1" id="KW-0472">Membrane</keyword>
<feature type="transmembrane region" description="Helical" evidence="1">
    <location>
        <begin position="7"/>
        <end position="29"/>
    </location>
</feature>
<dbReference type="NCBIfam" id="TIGR01906">
    <property type="entry name" value="integ_TIGR01906"/>
    <property type="match status" value="1"/>
</dbReference>
<protein>
    <submittedName>
        <fullName evidence="2">TIGR01906 family membrane protein</fullName>
    </submittedName>
</protein>
<dbReference type="AlphaFoldDB" id="A0A2N6SG23"/>
<dbReference type="EMBL" id="PNGT01000002">
    <property type="protein sequence ID" value="PMC52863.1"/>
    <property type="molecule type" value="Genomic_DNA"/>
</dbReference>
<feature type="transmembrane region" description="Helical" evidence="1">
    <location>
        <begin position="186"/>
        <end position="212"/>
    </location>
</feature>
<accession>A0A2N6SG23</accession>
<organism evidence="2 3">
    <name type="scientific">Gemella sanguinis</name>
    <dbReference type="NCBI Taxonomy" id="84135"/>
    <lineage>
        <taxon>Bacteria</taxon>
        <taxon>Bacillati</taxon>
        <taxon>Bacillota</taxon>
        <taxon>Bacilli</taxon>
        <taxon>Bacillales</taxon>
        <taxon>Gemellaceae</taxon>
        <taxon>Gemella</taxon>
    </lineage>
</organism>
<reference evidence="2 3" key="1">
    <citation type="submission" date="2017-09" db="EMBL/GenBank/DDBJ databases">
        <title>Bacterial strain isolated from the female urinary microbiota.</title>
        <authorList>
            <person name="Thomas-White K."/>
            <person name="Kumar N."/>
            <person name="Forster S."/>
            <person name="Putonti C."/>
            <person name="Lawley T."/>
            <person name="Wolfe A.J."/>
        </authorList>
    </citation>
    <scope>NUCLEOTIDE SEQUENCE [LARGE SCALE GENOMIC DNA]</scope>
    <source>
        <strain evidence="2 3">UMB0186</strain>
    </source>
</reference>
<evidence type="ECO:0000256" key="1">
    <source>
        <dbReference type="SAM" id="Phobius"/>
    </source>
</evidence>
<keyword evidence="1" id="KW-1133">Transmembrane helix</keyword>
<feature type="transmembrane region" description="Helical" evidence="1">
    <location>
        <begin position="99"/>
        <end position="118"/>
    </location>
</feature>